<dbReference type="SUPFAM" id="SSF81383">
    <property type="entry name" value="F-box domain"/>
    <property type="match status" value="1"/>
</dbReference>
<evidence type="ECO:0000259" key="1">
    <source>
        <dbReference type="Pfam" id="PF00646"/>
    </source>
</evidence>
<accession>A0A4V6DAM4</accession>
<dbReference type="AlphaFoldDB" id="A0A4V6DAM4"/>
<protein>
    <recommendedName>
        <fullName evidence="1">F-box domain-containing protein</fullName>
    </recommendedName>
</protein>
<proteinExistence type="predicted"/>
<dbReference type="PANTHER" id="PTHR32133:SF327">
    <property type="entry name" value="F-BOX DOMAIN-CONTAINING PROTEIN"/>
    <property type="match status" value="1"/>
</dbReference>
<gene>
    <name evidence="2" type="ORF">SEVIR_2G023400v2</name>
</gene>
<dbReference type="OMA" id="YYTIMER"/>
<dbReference type="EMBL" id="CM016553">
    <property type="protein sequence ID" value="TKW30256.1"/>
    <property type="molecule type" value="Genomic_DNA"/>
</dbReference>
<dbReference type="InterPro" id="IPR036047">
    <property type="entry name" value="F-box-like_dom_sf"/>
</dbReference>
<keyword evidence="3" id="KW-1185">Reference proteome</keyword>
<evidence type="ECO:0000313" key="3">
    <source>
        <dbReference type="Proteomes" id="UP000298652"/>
    </source>
</evidence>
<dbReference type="Pfam" id="PF00646">
    <property type="entry name" value="F-box"/>
    <property type="match status" value="1"/>
</dbReference>
<sequence>MEPPLHPHSSYPLMEALMEELIEEILLRIPPDEPAYLMRATLVCKAWRIILSNRGFLRRYREFHKTPPLLGYIFYYNTSIVPQFVSLASTFSPPEAYDDRTCLDYRHGRAIYIYARRSYIIWDPITGDKHLIMVPATYHHSYYTIMERSYFCTATVLCAVDGCDHLNCHGGPFHVIFVETYIVNGVLVAWTSMYSSATCTWSTSTSINVDNHIDGTRCLLIGASLYVPLEHGISILKYDLSSHGLSLVNTPRMSRAIMMKADDGGLGFAVVLENCIYLMSWEASANGIGGWAQQKAIELETLLPKSLDPSYPHEVIGYVEGTHTIFISTDAGLFTLELKSGLVRKVGKRDAYYSIIPYTNFYTPDGVCAQESHQLGL</sequence>
<organism evidence="2 3">
    <name type="scientific">Setaria viridis</name>
    <name type="common">Green bristlegrass</name>
    <name type="synonym">Setaria italica subsp. viridis</name>
    <dbReference type="NCBI Taxonomy" id="4556"/>
    <lineage>
        <taxon>Eukaryota</taxon>
        <taxon>Viridiplantae</taxon>
        <taxon>Streptophyta</taxon>
        <taxon>Embryophyta</taxon>
        <taxon>Tracheophyta</taxon>
        <taxon>Spermatophyta</taxon>
        <taxon>Magnoliopsida</taxon>
        <taxon>Liliopsida</taxon>
        <taxon>Poales</taxon>
        <taxon>Poaceae</taxon>
        <taxon>PACMAD clade</taxon>
        <taxon>Panicoideae</taxon>
        <taxon>Panicodae</taxon>
        <taxon>Paniceae</taxon>
        <taxon>Cenchrinae</taxon>
        <taxon>Setaria</taxon>
    </lineage>
</organism>
<dbReference type="Proteomes" id="UP000298652">
    <property type="component" value="Chromosome 2"/>
</dbReference>
<dbReference type="Gramene" id="TKW30256">
    <property type="protein sequence ID" value="TKW30256"/>
    <property type="gene ID" value="SEVIR_2G023400v2"/>
</dbReference>
<name>A0A4V6DAM4_SETVI</name>
<reference evidence="2" key="1">
    <citation type="submission" date="2019-03" db="EMBL/GenBank/DDBJ databases">
        <title>WGS assembly of Setaria viridis.</title>
        <authorList>
            <person name="Huang P."/>
            <person name="Jenkins J."/>
            <person name="Grimwood J."/>
            <person name="Barry K."/>
            <person name="Healey A."/>
            <person name="Mamidi S."/>
            <person name="Sreedasyam A."/>
            <person name="Shu S."/>
            <person name="Feldman M."/>
            <person name="Wu J."/>
            <person name="Yu Y."/>
            <person name="Chen C."/>
            <person name="Johnson J."/>
            <person name="Rokhsar D."/>
            <person name="Baxter I."/>
            <person name="Schmutz J."/>
            <person name="Brutnell T."/>
            <person name="Kellogg E."/>
        </authorList>
    </citation>
    <scope>NUCLEOTIDE SEQUENCE [LARGE SCALE GENOMIC DNA]</scope>
</reference>
<dbReference type="PANTHER" id="PTHR32133">
    <property type="entry name" value="OS07G0120400 PROTEIN"/>
    <property type="match status" value="1"/>
</dbReference>
<feature type="domain" description="F-box" evidence="1">
    <location>
        <begin position="19"/>
        <end position="58"/>
    </location>
</feature>
<evidence type="ECO:0000313" key="2">
    <source>
        <dbReference type="EMBL" id="TKW30256.1"/>
    </source>
</evidence>
<dbReference type="InterPro" id="IPR001810">
    <property type="entry name" value="F-box_dom"/>
</dbReference>